<name>A0ABU7RG19_9BACT</name>
<keyword evidence="3" id="KW-1185">Reference proteome</keyword>
<keyword evidence="1" id="KW-0812">Transmembrane</keyword>
<accession>A0ABU7RG19</accession>
<feature type="transmembrane region" description="Helical" evidence="1">
    <location>
        <begin position="12"/>
        <end position="33"/>
    </location>
</feature>
<gene>
    <name evidence="2" type="ORF">V2H41_06550</name>
</gene>
<organism evidence="2 3">
    <name type="scientific">Niabella digestorum</name>
    <dbReference type="NCBI Taxonomy" id="3117701"/>
    <lineage>
        <taxon>Bacteria</taxon>
        <taxon>Pseudomonadati</taxon>
        <taxon>Bacteroidota</taxon>
        <taxon>Chitinophagia</taxon>
        <taxon>Chitinophagales</taxon>
        <taxon>Chitinophagaceae</taxon>
        <taxon>Niabella</taxon>
    </lineage>
</organism>
<reference evidence="2 3" key="1">
    <citation type="submission" date="2024-01" db="EMBL/GenBank/DDBJ databases">
        <title>Niabella digestum sp. nov., isolated from waste digestion system.</title>
        <authorList>
            <person name="Zhang L."/>
        </authorList>
    </citation>
    <scope>NUCLEOTIDE SEQUENCE [LARGE SCALE GENOMIC DNA]</scope>
    <source>
        <strain evidence="2 3">A18</strain>
    </source>
</reference>
<dbReference type="InterPro" id="IPR045385">
    <property type="entry name" value="DUF6526"/>
</dbReference>
<keyword evidence="1" id="KW-1133">Transmembrane helix</keyword>
<evidence type="ECO:0000313" key="2">
    <source>
        <dbReference type="EMBL" id="MEE6186928.1"/>
    </source>
</evidence>
<keyword evidence="1" id="KW-0472">Membrane</keyword>
<sequence>MSEQNYNNHVRYYIPHHFVFYPISCLLLFFGVYKALKSEGELAAVWWMLTIILALIIGLSFMLRQHYALTLQNRMVVLETHLRYFKLTGKDFEPVERRLSFQQIAALRFASDEEFLFLLQKAVDENTDPATIKRSIKTWRADYRRV</sequence>
<proteinExistence type="predicted"/>
<comment type="caution">
    <text evidence="2">The sequence shown here is derived from an EMBL/GenBank/DDBJ whole genome shotgun (WGS) entry which is preliminary data.</text>
</comment>
<protein>
    <submittedName>
        <fullName evidence="2">DUF6526 family protein</fullName>
    </submittedName>
</protein>
<evidence type="ECO:0000313" key="3">
    <source>
        <dbReference type="Proteomes" id="UP001357452"/>
    </source>
</evidence>
<dbReference type="Proteomes" id="UP001357452">
    <property type="component" value="Unassembled WGS sequence"/>
</dbReference>
<dbReference type="RefSeq" id="WP_330974337.1">
    <property type="nucleotide sequence ID" value="NZ_JAZGLY010000003.1"/>
</dbReference>
<dbReference type="Pfam" id="PF20136">
    <property type="entry name" value="DUF6526"/>
    <property type="match status" value="1"/>
</dbReference>
<dbReference type="EMBL" id="JAZGLY010000003">
    <property type="protein sequence ID" value="MEE6186928.1"/>
    <property type="molecule type" value="Genomic_DNA"/>
</dbReference>
<evidence type="ECO:0000256" key="1">
    <source>
        <dbReference type="SAM" id="Phobius"/>
    </source>
</evidence>
<feature type="transmembrane region" description="Helical" evidence="1">
    <location>
        <begin position="45"/>
        <end position="63"/>
    </location>
</feature>